<accession>A0A8E2E1D6</accession>
<evidence type="ECO:0000313" key="1">
    <source>
        <dbReference type="EMBL" id="OCK75465.1"/>
    </source>
</evidence>
<organism evidence="1 2">
    <name type="scientific">Lepidopterella palustris CBS 459.81</name>
    <dbReference type="NCBI Taxonomy" id="1314670"/>
    <lineage>
        <taxon>Eukaryota</taxon>
        <taxon>Fungi</taxon>
        <taxon>Dikarya</taxon>
        <taxon>Ascomycota</taxon>
        <taxon>Pezizomycotina</taxon>
        <taxon>Dothideomycetes</taxon>
        <taxon>Pleosporomycetidae</taxon>
        <taxon>Mytilinidiales</taxon>
        <taxon>Argynnaceae</taxon>
        <taxon>Lepidopterella</taxon>
    </lineage>
</organism>
<proteinExistence type="predicted"/>
<name>A0A8E2E1D6_9PEZI</name>
<keyword evidence="2" id="KW-1185">Reference proteome</keyword>
<dbReference type="AlphaFoldDB" id="A0A8E2E1D6"/>
<sequence length="135" mass="14674">MLSPKALDSSFCCFALVCVAFTAVTSYLFPCWSVSGIHASSSEASQSCDRHSDPRLVYIMPLPSLKIFSSSTSHSSHNSEKFDSVSLSQHQKIQQCLALSNGKLSTGSCLFLTNMVVFYILRTLKTNTLGKHAAS</sequence>
<gene>
    <name evidence="1" type="ORF">K432DRAFT_172495</name>
</gene>
<dbReference type="Proteomes" id="UP000250266">
    <property type="component" value="Unassembled WGS sequence"/>
</dbReference>
<dbReference type="EMBL" id="KV745314">
    <property type="protein sequence ID" value="OCK75465.1"/>
    <property type="molecule type" value="Genomic_DNA"/>
</dbReference>
<evidence type="ECO:0000313" key="2">
    <source>
        <dbReference type="Proteomes" id="UP000250266"/>
    </source>
</evidence>
<reference evidence="1 2" key="1">
    <citation type="journal article" date="2016" name="Nat. Commun.">
        <title>Ectomycorrhizal ecology is imprinted in the genome of the dominant symbiotic fungus Cenococcum geophilum.</title>
        <authorList>
            <consortium name="DOE Joint Genome Institute"/>
            <person name="Peter M."/>
            <person name="Kohler A."/>
            <person name="Ohm R.A."/>
            <person name="Kuo A."/>
            <person name="Krutzmann J."/>
            <person name="Morin E."/>
            <person name="Arend M."/>
            <person name="Barry K.W."/>
            <person name="Binder M."/>
            <person name="Choi C."/>
            <person name="Clum A."/>
            <person name="Copeland A."/>
            <person name="Grisel N."/>
            <person name="Haridas S."/>
            <person name="Kipfer T."/>
            <person name="LaButti K."/>
            <person name="Lindquist E."/>
            <person name="Lipzen A."/>
            <person name="Maire R."/>
            <person name="Meier B."/>
            <person name="Mihaltcheva S."/>
            <person name="Molinier V."/>
            <person name="Murat C."/>
            <person name="Poggeler S."/>
            <person name="Quandt C.A."/>
            <person name="Sperisen C."/>
            <person name="Tritt A."/>
            <person name="Tisserant E."/>
            <person name="Crous P.W."/>
            <person name="Henrissat B."/>
            <person name="Nehls U."/>
            <person name="Egli S."/>
            <person name="Spatafora J.W."/>
            <person name="Grigoriev I.V."/>
            <person name="Martin F.M."/>
        </authorList>
    </citation>
    <scope>NUCLEOTIDE SEQUENCE [LARGE SCALE GENOMIC DNA]</scope>
    <source>
        <strain evidence="1 2">CBS 459.81</strain>
    </source>
</reference>
<protein>
    <submittedName>
        <fullName evidence="1">Uncharacterized protein</fullName>
    </submittedName>
</protein>